<dbReference type="InterPro" id="IPR050796">
    <property type="entry name" value="SCF_F-box_component"/>
</dbReference>
<feature type="domain" description="F-box" evidence="1">
    <location>
        <begin position="42"/>
        <end position="87"/>
    </location>
</feature>
<dbReference type="Pfam" id="PF08268">
    <property type="entry name" value="FBA_3"/>
    <property type="match status" value="1"/>
</dbReference>
<sequence length="423" mass="48581">MAKQAGKSTTNLLRLVQERAICKGKEQPISKEKENKKNKKEKYFVPDLPKDCIYKILMILPIESLQRSRFVCKPWFNMINNSLFVEAHLRRSEMVLIFLSKSIQGGTSSNENVFHVDDLLKSQPEPFSIFQRPILEPDEKFYMQFMEIEDGKSTVRSLNLSCLGKIRATCNGLILLEHKLKRGGSLVINPITRKMIPIPLGTISTPHNESFGFAFSSCTEEYRVVHLFRDESGYVGCEIITVGSRPWRVIDGPKYGLFGWFGNEPVFATGALHWVPHMNRSEYIVSLGVEDERFRQIPLPKSSKRYDRLVEMGGSLSFLNHVNHNQIDVWILKDLDGDWTMKHSITVGYVMDMVPVGCSRNNSEVLVFMRSRDKSLHTYDIEQQEMRKIEIMEGCFPSAGSYVPHINSLVSWKRHSDQRLGDI</sequence>
<dbReference type="InterPro" id="IPR017451">
    <property type="entry name" value="F-box-assoc_interact_dom"/>
</dbReference>
<dbReference type="InterPro" id="IPR036047">
    <property type="entry name" value="F-box-like_dom_sf"/>
</dbReference>
<dbReference type="InterPro" id="IPR001810">
    <property type="entry name" value="F-box_dom"/>
</dbReference>
<proteinExistence type="predicted"/>
<evidence type="ECO:0000313" key="2">
    <source>
        <dbReference type="EMBL" id="OVA03766.1"/>
    </source>
</evidence>
<evidence type="ECO:0000259" key="1">
    <source>
        <dbReference type="PROSITE" id="PS50181"/>
    </source>
</evidence>
<dbReference type="Gene3D" id="1.20.1280.50">
    <property type="match status" value="1"/>
</dbReference>
<dbReference type="SUPFAM" id="SSF81383">
    <property type="entry name" value="F-box domain"/>
    <property type="match status" value="1"/>
</dbReference>
<dbReference type="OrthoDB" id="1938527at2759"/>
<dbReference type="Proteomes" id="UP000195402">
    <property type="component" value="Unassembled WGS sequence"/>
</dbReference>
<dbReference type="PANTHER" id="PTHR31672:SF11">
    <property type="entry name" value="F-BOX PROTEIN CPR1-LIKE ISOFORM X2"/>
    <property type="match status" value="1"/>
</dbReference>
<dbReference type="InParanoid" id="A0A200Q000"/>
<name>A0A200Q000_MACCD</name>
<reference evidence="2 3" key="1">
    <citation type="journal article" date="2017" name="Mol. Plant">
        <title>The Genome of Medicinal Plant Macleaya cordata Provides New Insights into Benzylisoquinoline Alkaloids Metabolism.</title>
        <authorList>
            <person name="Liu X."/>
            <person name="Liu Y."/>
            <person name="Huang P."/>
            <person name="Ma Y."/>
            <person name="Qing Z."/>
            <person name="Tang Q."/>
            <person name="Cao H."/>
            <person name="Cheng P."/>
            <person name="Zheng Y."/>
            <person name="Yuan Z."/>
            <person name="Zhou Y."/>
            <person name="Liu J."/>
            <person name="Tang Z."/>
            <person name="Zhuo Y."/>
            <person name="Zhang Y."/>
            <person name="Yu L."/>
            <person name="Huang J."/>
            <person name="Yang P."/>
            <person name="Peng Q."/>
            <person name="Zhang J."/>
            <person name="Jiang W."/>
            <person name="Zhang Z."/>
            <person name="Lin K."/>
            <person name="Ro D.K."/>
            <person name="Chen X."/>
            <person name="Xiong X."/>
            <person name="Shang Y."/>
            <person name="Huang S."/>
            <person name="Zeng J."/>
        </authorList>
    </citation>
    <scope>NUCLEOTIDE SEQUENCE [LARGE SCALE GENOMIC DNA]</scope>
    <source>
        <strain evidence="3">cv. BLH2017</strain>
        <tissue evidence="2">Root</tissue>
    </source>
</reference>
<accession>A0A200Q000</accession>
<dbReference type="InterPro" id="IPR013187">
    <property type="entry name" value="F-box-assoc_dom_typ3"/>
</dbReference>
<dbReference type="AlphaFoldDB" id="A0A200Q000"/>
<dbReference type="Pfam" id="PF00646">
    <property type="entry name" value="F-box"/>
    <property type="match status" value="1"/>
</dbReference>
<dbReference type="NCBIfam" id="TIGR01640">
    <property type="entry name" value="F_box_assoc_1"/>
    <property type="match status" value="1"/>
</dbReference>
<comment type="caution">
    <text evidence="2">The sequence shown here is derived from an EMBL/GenBank/DDBJ whole genome shotgun (WGS) entry which is preliminary data.</text>
</comment>
<dbReference type="EMBL" id="MVGT01003539">
    <property type="protein sequence ID" value="OVA03766.1"/>
    <property type="molecule type" value="Genomic_DNA"/>
</dbReference>
<keyword evidence="3" id="KW-1185">Reference proteome</keyword>
<dbReference type="PANTHER" id="PTHR31672">
    <property type="entry name" value="BNACNNG10540D PROTEIN"/>
    <property type="match status" value="1"/>
</dbReference>
<dbReference type="OMA" id="IDAHLHR"/>
<gene>
    <name evidence="2" type="ORF">BVC80_8847g22</name>
</gene>
<organism evidence="2 3">
    <name type="scientific">Macleaya cordata</name>
    <name type="common">Five-seeded plume-poppy</name>
    <name type="synonym">Bocconia cordata</name>
    <dbReference type="NCBI Taxonomy" id="56857"/>
    <lineage>
        <taxon>Eukaryota</taxon>
        <taxon>Viridiplantae</taxon>
        <taxon>Streptophyta</taxon>
        <taxon>Embryophyta</taxon>
        <taxon>Tracheophyta</taxon>
        <taxon>Spermatophyta</taxon>
        <taxon>Magnoliopsida</taxon>
        <taxon>Ranunculales</taxon>
        <taxon>Papaveraceae</taxon>
        <taxon>Papaveroideae</taxon>
        <taxon>Macleaya</taxon>
    </lineage>
</organism>
<dbReference type="PROSITE" id="PS50181">
    <property type="entry name" value="FBOX"/>
    <property type="match status" value="1"/>
</dbReference>
<protein>
    <submittedName>
        <fullName evidence="2">F-box domain</fullName>
    </submittedName>
</protein>
<evidence type="ECO:0000313" key="3">
    <source>
        <dbReference type="Proteomes" id="UP000195402"/>
    </source>
</evidence>